<dbReference type="Pfam" id="PF07731">
    <property type="entry name" value="Cu-oxidase_2"/>
    <property type="match status" value="1"/>
</dbReference>
<dbReference type="GO" id="GO:0005507">
    <property type="term" value="F:copper ion binding"/>
    <property type="evidence" value="ECO:0007669"/>
    <property type="project" value="InterPro"/>
</dbReference>
<dbReference type="InterPro" id="IPR045087">
    <property type="entry name" value="Cu-oxidase_fam"/>
</dbReference>
<name>A0A3N2CSM6_9ACTN</name>
<dbReference type="EMBL" id="RKHO01000001">
    <property type="protein sequence ID" value="ROR90244.1"/>
    <property type="molecule type" value="Genomic_DNA"/>
</dbReference>
<dbReference type="RefSeq" id="WP_123389427.1">
    <property type="nucleotide sequence ID" value="NZ_RKHO01000001.1"/>
</dbReference>
<dbReference type="Gene3D" id="2.60.40.420">
    <property type="entry name" value="Cupredoxins - blue copper proteins"/>
    <property type="match status" value="3"/>
</dbReference>
<dbReference type="Pfam" id="PF07732">
    <property type="entry name" value="Cu-oxidase_3"/>
    <property type="match status" value="1"/>
</dbReference>
<evidence type="ECO:0000256" key="2">
    <source>
        <dbReference type="SAM" id="MobiDB-lite"/>
    </source>
</evidence>
<comment type="similarity">
    <text evidence="1">Belongs to the multicopper oxidase family.</text>
</comment>
<feature type="domain" description="Plastocyanin-like" evidence="4">
    <location>
        <begin position="391"/>
        <end position="504"/>
    </location>
</feature>
<dbReference type="InterPro" id="IPR011706">
    <property type="entry name" value="Cu-oxidase_C"/>
</dbReference>
<evidence type="ECO:0000259" key="4">
    <source>
        <dbReference type="Pfam" id="PF07731"/>
    </source>
</evidence>
<dbReference type="AlphaFoldDB" id="A0A3N2CSM6"/>
<reference evidence="6 7" key="1">
    <citation type="submission" date="2018-11" db="EMBL/GenBank/DDBJ databases">
        <title>Sequencing the genomes of 1000 actinobacteria strains.</title>
        <authorList>
            <person name="Klenk H.-P."/>
        </authorList>
    </citation>
    <scope>NUCLEOTIDE SEQUENCE [LARGE SCALE GENOMIC DNA]</scope>
    <source>
        <strain evidence="6 7">DSM 12652</strain>
    </source>
</reference>
<dbReference type="OrthoDB" id="345021at2"/>
<evidence type="ECO:0000256" key="1">
    <source>
        <dbReference type="ARBA" id="ARBA00010609"/>
    </source>
</evidence>
<dbReference type="InterPro" id="IPR001117">
    <property type="entry name" value="Cu-oxidase_2nd"/>
</dbReference>
<dbReference type="CDD" id="cd13889">
    <property type="entry name" value="CuRO_3_BOD"/>
    <property type="match status" value="1"/>
</dbReference>
<evidence type="ECO:0000313" key="6">
    <source>
        <dbReference type="EMBL" id="ROR90244.1"/>
    </source>
</evidence>
<dbReference type="InterPro" id="IPR011707">
    <property type="entry name" value="Cu-oxidase-like_N"/>
</dbReference>
<evidence type="ECO:0000259" key="5">
    <source>
        <dbReference type="Pfam" id="PF07732"/>
    </source>
</evidence>
<accession>A0A3N2CSM6</accession>
<feature type="domain" description="Plastocyanin-like" evidence="5">
    <location>
        <begin position="74"/>
        <end position="195"/>
    </location>
</feature>
<dbReference type="GO" id="GO:0016491">
    <property type="term" value="F:oxidoreductase activity"/>
    <property type="evidence" value="ECO:0007669"/>
    <property type="project" value="InterPro"/>
</dbReference>
<dbReference type="InterPro" id="IPR006311">
    <property type="entry name" value="TAT_signal"/>
</dbReference>
<dbReference type="Proteomes" id="UP000281738">
    <property type="component" value="Unassembled WGS sequence"/>
</dbReference>
<dbReference type="PANTHER" id="PTHR48267:SF1">
    <property type="entry name" value="BILIRUBIN OXIDASE"/>
    <property type="match status" value="1"/>
</dbReference>
<gene>
    <name evidence="6" type="ORF">EDD33_1080</name>
</gene>
<evidence type="ECO:0000259" key="3">
    <source>
        <dbReference type="Pfam" id="PF00394"/>
    </source>
</evidence>
<dbReference type="SUPFAM" id="SSF49503">
    <property type="entry name" value="Cupredoxins"/>
    <property type="match status" value="3"/>
</dbReference>
<evidence type="ECO:0000313" key="7">
    <source>
        <dbReference type="Proteomes" id="UP000281738"/>
    </source>
</evidence>
<protein>
    <submittedName>
        <fullName evidence="6">FtsP/CotA-like multicopper oxidase with cupredoxin domain</fullName>
    </submittedName>
</protein>
<organism evidence="6 7">
    <name type="scientific">Nocardioides aurantiacus</name>
    <dbReference type="NCBI Taxonomy" id="86796"/>
    <lineage>
        <taxon>Bacteria</taxon>
        <taxon>Bacillati</taxon>
        <taxon>Actinomycetota</taxon>
        <taxon>Actinomycetes</taxon>
        <taxon>Propionibacteriales</taxon>
        <taxon>Nocardioidaceae</taxon>
        <taxon>Nocardioides</taxon>
    </lineage>
</organism>
<proteinExistence type="inferred from homology"/>
<dbReference type="PROSITE" id="PS51318">
    <property type="entry name" value="TAT"/>
    <property type="match status" value="1"/>
</dbReference>
<dbReference type="PANTHER" id="PTHR48267">
    <property type="entry name" value="CUPREDOXIN SUPERFAMILY PROTEIN"/>
    <property type="match status" value="1"/>
</dbReference>
<sequence length="525" mass="58751">MTLTRRDWLKMSALGAAAVALPVERTVSGLSVLTSRIAESALPAPFTTGFAVPPIIRPVRSDATTDYYRVSMERTSAEIVPGLRTEMWGYNGVVPGPTFVVPQGRKVMVRHVNNLPPAHPVLRYAPWTSVHLHGSASLPQYDGYASDITNPGQYKDYRYPNYQPARTLWYHDHGLHHTAENVFMGLAGMYTMTDPLERSLPIPHGEYDVPLIVSDTMLNSDGSLLFTTNDESGFYGDVILVNGRPWPAMRVARRKYRFRILNASISRSYNWSLSTGDRMAVIATDAGLMTGPQYVSNFRHGVAERYEVVIDFAKYRAGQRVVLRSGSPKNNIGFTHTNKVMAFDVTDDGFDNADNDVPSSLNPLQPTMALAESAAVATRRLDFGRSNGRWTINGTTWDDVVRSRFTKVLAAPKIDDVEIWELRNLSGGWNHPAHIHFIDFRILSRNGRPALPHERGAKDVVYLGENESVRVLIKFDQGRGKYMIHCHNLVHEDHDMMAQFEIRDPDVGVSDPMGTPASWLPETEL</sequence>
<keyword evidence="7" id="KW-1185">Reference proteome</keyword>
<dbReference type="Pfam" id="PF00394">
    <property type="entry name" value="Cu-oxidase"/>
    <property type="match status" value="1"/>
</dbReference>
<feature type="domain" description="Plastocyanin-like" evidence="3">
    <location>
        <begin position="240"/>
        <end position="314"/>
    </location>
</feature>
<feature type="region of interest" description="Disordered" evidence="2">
    <location>
        <begin position="505"/>
        <end position="525"/>
    </location>
</feature>
<comment type="caution">
    <text evidence="6">The sequence shown here is derived from an EMBL/GenBank/DDBJ whole genome shotgun (WGS) entry which is preliminary data.</text>
</comment>
<dbReference type="InterPro" id="IPR008972">
    <property type="entry name" value="Cupredoxin"/>
</dbReference>